<comment type="similarity">
    <text evidence="2 12">Belongs to the glycosyl hydrolase 63 family.</text>
</comment>
<keyword evidence="10 12" id="KW-0326">Glycosidase</keyword>
<keyword evidence="8 12" id="KW-0472">Membrane</keyword>
<dbReference type="GO" id="GO:0005789">
    <property type="term" value="C:endoplasmic reticulum membrane"/>
    <property type="evidence" value="ECO:0007669"/>
    <property type="project" value="UniProtKB-SubCell"/>
</dbReference>
<accession>A0A8H6VPW9</accession>
<dbReference type="GO" id="GO:0009311">
    <property type="term" value="P:oligosaccharide metabolic process"/>
    <property type="evidence" value="ECO:0007669"/>
    <property type="project" value="UniProtKB-UniRule"/>
</dbReference>
<evidence type="ECO:0000313" key="15">
    <source>
        <dbReference type="Proteomes" id="UP000660729"/>
    </source>
</evidence>
<comment type="subcellular location">
    <subcellularLocation>
        <location evidence="1 12">Endoplasmic reticulum membrane</location>
        <topology evidence="1 12">Single-pass type II membrane protein</topology>
    </subcellularLocation>
</comment>
<keyword evidence="7 12" id="KW-1133">Transmembrane helix</keyword>
<comment type="function">
    <text evidence="12">Cleaves the distal alpha 1,2-linked glucose residue from the Glc(3)Man(9)GlcNAc(2) oligosaccharide precursor.</text>
</comment>
<name>A0A8H6VPW9_9PEZI</name>
<evidence type="ECO:0000256" key="3">
    <source>
        <dbReference type="ARBA" id="ARBA00022692"/>
    </source>
</evidence>
<proteinExistence type="inferred from homology"/>
<dbReference type="Gene3D" id="1.50.10.10">
    <property type="match status" value="1"/>
</dbReference>
<evidence type="ECO:0000256" key="2">
    <source>
        <dbReference type="ARBA" id="ARBA00010833"/>
    </source>
</evidence>
<protein>
    <recommendedName>
        <fullName evidence="11 12">Mannosyl-oligosaccharide glucosidase</fullName>
        <ecNumber evidence="11 12">3.2.1.106</ecNumber>
    </recommendedName>
    <alternativeName>
        <fullName evidence="12">Glucosidase I</fullName>
    </alternativeName>
</protein>
<evidence type="ECO:0000256" key="4">
    <source>
        <dbReference type="ARBA" id="ARBA00022801"/>
    </source>
</evidence>
<comment type="catalytic activity">
    <reaction evidence="12">
        <text>N(4)-(alpha-D-Glc-(1-&gt;2)-alpha-D-Glc-(1-&gt;3)-alpha-D-Glc-(1-&gt;3)-alpha-D-Man-(1-&gt;2)-alpha-D-Man-(1-&gt;2)-alpha-D-Man-(1-&gt;3)-[alpha-D-Man-(1-&gt;2)-alpha-D-Man-(1-&gt;3)-[alpha-D-Man-(1-&gt;2)-alpha-D-Man-(1-&gt;6)]-alpha-D-Man-(1-&gt;6)]-beta-D-Man-(1-&gt;4)-beta-D-GlcNAc-(1-&gt;4)-beta-D-GlcNAc)-L-asparaginyl-[protein] + H2O = N(4)-(alpha-D-Glc-(1-&gt;3)-alpha-D-Glc-(1-&gt;3)-alpha-D-Man-(1-&gt;2)-alpha-D-Man-(1-&gt;2)-alpha-D-Man-(1-&gt;3)-[alpha-D-Man-(1-&gt;2)-alpha-D-Man-(1-&gt;3)-[alpha-D-Man-(1-&gt;2)-alpha-D-Man-(1-&gt;6)]-alpha-D-Man-(1-&gt;6)]-beta-D-Man-(1-&gt;4)-beta-D-GlcNAc-(1-&gt;4)-beta-D-GlcNAc)-L-asparaginyl-[protein] + beta-D-glucose</text>
        <dbReference type="Rhea" id="RHEA:55988"/>
        <dbReference type="Rhea" id="RHEA-COMP:12806"/>
        <dbReference type="Rhea" id="RHEA-COMP:14355"/>
        <dbReference type="ChEBI" id="CHEBI:15377"/>
        <dbReference type="ChEBI" id="CHEBI:15903"/>
        <dbReference type="ChEBI" id="CHEBI:59082"/>
        <dbReference type="ChEBI" id="CHEBI:132537"/>
        <dbReference type="EC" id="3.2.1.106"/>
    </reaction>
</comment>
<gene>
    <name evidence="14" type="ORF">HII31_00563</name>
</gene>
<evidence type="ECO:0000256" key="8">
    <source>
        <dbReference type="ARBA" id="ARBA00023136"/>
    </source>
</evidence>
<evidence type="ECO:0000259" key="13">
    <source>
        <dbReference type="Pfam" id="PF03200"/>
    </source>
</evidence>
<dbReference type="EC" id="3.2.1.106" evidence="11 12"/>
<evidence type="ECO:0000256" key="1">
    <source>
        <dbReference type="ARBA" id="ARBA00004648"/>
    </source>
</evidence>
<comment type="pathway">
    <text evidence="12">Glycan metabolism; N-glycan degradation.</text>
</comment>
<dbReference type="PANTHER" id="PTHR10412:SF11">
    <property type="entry name" value="MANNOSYL-OLIGOSACCHARIDE GLUCOSIDASE"/>
    <property type="match status" value="1"/>
</dbReference>
<dbReference type="OrthoDB" id="410058at2759"/>
<feature type="domain" description="Glycosyl hydrolase family 63 C-terminal" evidence="13">
    <location>
        <begin position="3"/>
        <end position="45"/>
    </location>
</feature>
<feature type="transmembrane region" description="Helical" evidence="12">
    <location>
        <begin position="67"/>
        <end position="86"/>
    </location>
</feature>
<comment type="caution">
    <text evidence="14">The sequence shown here is derived from an EMBL/GenBank/DDBJ whole genome shotgun (WGS) entry which is preliminary data.</text>
</comment>
<dbReference type="AlphaFoldDB" id="A0A8H6VPW9"/>
<keyword evidence="4 12" id="KW-0378">Hydrolase</keyword>
<evidence type="ECO:0000256" key="10">
    <source>
        <dbReference type="ARBA" id="ARBA00023295"/>
    </source>
</evidence>
<evidence type="ECO:0000256" key="9">
    <source>
        <dbReference type="ARBA" id="ARBA00023180"/>
    </source>
</evidence>
<dbReference type="PANTHER" id="PTHR10412">
    <property type="entry name" value="MANNOSYL-OLIGOSACCHARIDE GLUCOSIDASE"/>
    <property type="match status" value="1"/>
</dbReference>
<organism evidence="14 15">
    <name type="scientific">Pseudocercospora fuligena</name>
    <dbReference type="NCBI Taxonomy" id="685502"/>
    <lineage>
        <taxon>Eukaryota</taxon>
        <taxon>Fungi</taxon>
        <taxon>Dikarya</taxon>
        <taxon>Ascomycota</taxon>
        <taxon>Pezizomycotina</taxon>
        <taxon>Dothideomycetes</taxon>
        <taxon>Dothideomycetidae</taxon>
        <taxon>Mycosphaerellales</taxon>
        <taxon>Mycosphaerellaceae</taxon>
        <taxon>Pseudocercospora</taxon>
    </lineage>
</organism>
<dbReference type="InterPro" id="IPR012341">
    <property type="entry name" value="6hp_glycosidase-like_sf"/>
</dbReference>
<dbReference type="GO" id="GO:0004573">
    <property type="term" value="F:Glc3Man9GlcNAc2 oligosaccharide glucosidase activity"/>
    <property type="evidence" value="ECO:0007669"/>
    <property type="project" value="UniProtKB-UniRule"/>
</dbReference>
<keyword evidence="6" id="KW-0735">Signal-anchor</keyword>
<dbReference type="InterPro" id="IPR008928">
    <property type="entry name" value="6-hairpin_glycosidase_sf"/>
</dbReference>
<reference evidence="14" key="1">
    <citation type="submission" date="2020-04" db="EMBL/GenBank/DDBJ databases">
        <title>Draft genome resource of the tomato pathogen Pseudocercospora fuligena.</title>
        <authorList>
            <person name="Zaccaron A."/>
        </authorList>
    </citation>
    <scope>NUCLEOTIDE SEQUENCE</scope>
    <source>
        <strain evidence="14">PF001</strain>
    </source>
</reference>
<dbReference type="GO" id="GO:0006487">
    <property type="term" value="P:protein N-linked glycosylation"/>
    <property type="evidence" value="ECO:0007669"/>
    <property type="project" value="UniProtKB-UniRule"/>
</dbReference>
<keyword evidence="3 12" id="KW-0812">Transmembrane</keyword>
<dbReference type="InterPro" id="IPR004888">
    <property type="entry name" value="Glycoside_hydrolase_63"/>
</dbReference>
<dbReference type="SUPFAM" id="SSF48208">
    <property type="entry name" value="Six-hairpin glycosidases"/>
    <property type="match status" value="1"/>
</dbReference>
<sequence length="102" mass="11752">MANTMFQSWQKTGMVWEHYDPETGEGKGAQRFTGWSALVVRVMSMDDVPSTQAGDERLGSRATSTTLLLSPLVFCGVGLVMFVSAYQRRLRRKWSRRKWRYL</sequence>
<keyword evidence="15" id="KW-1185">Reference proteome</keyword>
<evidence type="ECO:0000256" key="5">
    <source>
        <dbReference type="ARBA" id="ARBA00022824"/>
    </source>
</evidence>
<dbReference type="Pfam" id="PF03200">
    <property type="entry name" value="Glyco_hydro_63"/>
    <property type="match status" value="1"/>
</dbReference>
<evidence type="ECO:0000256" key="12">
    <source>
        <dbReference type="RuleBase" id="RU369107"/>
    </source>
</evidence>
<dbReference type="Proteomes" id="UP000660729">
    <property type="component" value="Unassembled WGS sequence"/>
</dbReference>
<evidence type="ECO:0000256" key="11">
    <source>
        <dbReference type="ARBA" id="ARBA00038888"/>
    </source>
</evidence>
<evidence type="ECO:0000313" key="14">
    <source>
        <dbReference type="EMBL" id="KAF7198207.1"/>
    </source>
</evidence>
<evidence type="ECO:0000256" key="6">
    <source>
        <dbReference type="ARBA" id="ARBA00022968"/>
    </source>
</evidence>
<dbReference type="EMBL" id="JABCIY010000003">
    <property type="protein sequence ID" value="KAF7198207.1"/>
    <property type="molecule type" value="Genomic_DNA"/>
</dbReference>
<keyword evidence="9 12" id="KW-0325">Glycoprotein</keyword>
<keyword evidence="5 12" id="KW-0256">Endoplasmic reticulum</keyword>
<evidence type="ECO:0000256" key="7">
    <source>
        <dbReference type="ARBA" id="ARBA00022989"/>
    </source>
</evidence>
<dbReference type="InterPro" id="IPR031335">
    <property type="entry name" value="Glyco_hydro_63_C"/>
</dbReference>